<dbReference type="Gramene" id="ONK63146">
    <property type="protein sequence ID" value="ONK63146"/>
    <property type="gene ID" value="A4U43_C07F11890"/>
</dbReference>
<accession>A0A5P1EB87</accession>
<proteinExistence type="predicted"/>
<sequence length="220" mass="25207">MFTLVGLMEFFYREAPSGMRSLATSFSYLALSMGYFLSSVFVTVVEAVTGRKAIGEGWLYGRDFNKNHVDRFYWFLAVLSCANFGVYVLCAKWYKYRGDVGSEEGEEGEGGKLDQNEIRQVWLRERKLRCSGIRPNDHPIKTEIKDYEELAVSIMSIVDRLVHKTNEKIESKTDILKEILNPVVAEAEEVSWPPRDPEALILMEKVASCEVMFYECLPDV</sequence>
<keyword evidence="3" id="KW-1185">Reference proteome</keyword>
<keyword evidence="1" id="KW-0472">Membrane</keyword>
<dbReference type="EMBL" id="CM007387">
    <property type="protein sequence ID" value="ONK63146.1"/>
    <property type="molecule type" value="Genomic_DNA"/>
</dbReference>
<feature type="transmembrane region" description="Helical" evidence="1">
    <location>
        <begin position="72"/>
        <end position="90"/>
    </location>
</feature>
<dbReference type="Proteomes" id="UP000243459">
    <property type="component" value="Chromosome 7"/>
</dbReference>
<dbReference type="AlphaFoldDB" id="A0A5P1EB87"/>
<feature type="transmembrane region" description="Helical" evidence="1">
    <location>
        <begin position="21"/>
        <end position="42"/>
    </location>
</feature>
<evidence type="ECO:0000313" key="3">
    <source>
        <dbReference type="Proteomes" id="UP000243459"/>
    </source>
</evidence>
<keyword evidence="1" id="KW-1133">Transmembrane helix</keyword>
<protein>
    <submittedName>
        <fullName evidence="2">Uncharacterized protein</fullName>
    </submittedName>
</protein>
<dbReference type="PANTHER" id="PTHR36348">
    <property type="entry name" value="EXPRESSED PROTEIN"/>
    <property type="match status" value="1"/>
</dbReference>
<gene>
    <name evidence="2" type="ORF">A4U43_C07F11890</name>
</gene>
<keyword evidence="1" id="KW-0812">Transmembrane</keyword>
<organism evidence="2 3">
    <name type="scientific">Asparagus officinalis</name>
    <name type="common">Garden asparagus</name>
    <dbReference type="NCBI Taxonomy" id="4686"/>
    <lineage>
        <taxon>Eukaryota</taxon>
        <taxon>Viridiplantae</taxon>
        <taxon>Streptophyta</taxon>
        <taxon>Embryophyta</taxon>
        <taxon>Tracheophyta</taxon>
        <taxon>Spermatophyta</taxon>
        <taxon>Magnoliopsida</taxon>
        <taxon>Liliopsida</taxon>
        <taxon>Asparagales</taxon>
        <taxon>Asparagaceae</taxon>
        <taxon>Asparagoideae</taxon>
        <taxon>Asparagus</taxon>
    </lineage>
</organism>
<dbReference type="InterPro" id="IPR036259">
    <property type="entry name" value="MFS_trans_sf"/>
</dbReference>
<dbReference type="PANTHER" id="PTHR36348:SF1">
    <property type="entry name" value="EXPRESSED PROTEIN"/>
    <property type="match status" value="1"/>
</dbReference>
<dbReference type="Gene3D" id="1.20.1250.20">
    <property type="entry name" value="MFS general substrate transporter like domains"/>
    <property type="match status" value="1"/>
</dbReference>
<evidence type="ECO:0000256" key="1">
    <source>
        <dbReference type="SAM" id="Phobius"/>
    </source>
</evidence>
<evidence type="ECO:0000313" key="2">
    <source>
        <dbReference type="EMBL" id="ONK63146.1"/>
    </source>
</evidence>
<name>A0A5P1EB87_ASPOF</name>
<reference evidence="3" key="1">
    <citation type="journal article" date="2017" name="Nat. Commun.">
        <title>The asparagus genome sheds light on the origin and evolution of a young Y chromosome.</title>
        <authorList>
            <person name="Harkess A."/>
            <person name="Zhou J."/>
            <person name="Xu C."/>
            <person name="Bowers J.E."/>
            <person name="Van der Hulst R."/>
            <person name="Ayyampalayam S."/>
            <person name="Mercati F."/>
            <person name="Riccardi P."/>
            <person name="McKain M.R."/>
            <person name="Kakrana A."/>
            <person name="Tang H."/>
            <person name="Ray J."/>
            <person name="Groenendijk J."/>
            <person name="Arikit S."/>
            <person name="Mathioni S.M."/>
            <person name="Nakano M."/>
            <person name="Shan H."/>
            <person name="Telgmann-Rauber A."/>
            <person name="Kanno A."/>
            <person name="Yue Z."/>
            <person name="Chen H."/>
            <person name="Li W."/>
            <person name="Chen Y."/>
            <person name="Xu X."/>
            <person name="Zhang Y."/>
            <person name="Luo S."/>
            <person name="Chen H."/>
            <person name="Gao J."/>
            <person name="Mao Z."/>
            <person name="Pires J.C."/>
            <person name="Luo M."/>
            <person name="Kudrna D."/>
            <person name="Wing R.A."/>
            <person name="Meyers B.C."/>
            <person name="Yi K."/>
            <person name="Kong H."/>
            <person name="Lavrijsen P."/>
            <person name="Sunseri F."/>
            <person name="Falavigna A."/>
            <person name="Ye Y."/>
            <person name="Leebens-Mack J.H."/>
            <person name="Chen G."/>
        </authorList>
    </citation>
    <scope>NUCLEOTIDE SEQUENCE [LARGE SCALE GENOMIC DNA]</scope>
    <source>
        <strain evidence="3">cv. DH0086</strain>
    </source>
</reference>